<dbReference type="PANTHER" id="PTHR43434:SF1">
    <property type="entry name" value="PHOSPHOGLYCOLATE PHOSPHATASE"/>
    <property type="match status" value="1"/>
</dbReference>
<dbReference type="RefSeq" id="WP_211354502.1">
    <property type="nucleotide sequence ID" value="NZ_BAABIJ010000002.1"/>
</dbReference>
<dbReference type="InterPro" id="IPR036412">
    <property type="entry name" value="HAD-like_sf"/>
</dbReference>
<dbReference type="GO" id="GO:0006281">
    <property type="term" value="P:DNA repair"/>
    <property type="evidence" value="ECO:0007669"/>
    <property type="project" value="TreeGrafter"/>
</dbReference>
<dbReference type="InterPro" id="IPR023198">
    <property type="entry name" value="PGP-like_dom2"/>
</dbReference>
<reference evidence="1 2" key="1">
    <citation type="journal article" date="2013" name="Stand. Genomic Sci.">
        <title>Genomic Encyclopedia of Type Strains, Phase I: The one thousand microbial genomes (KMG-I) project.</title>
        <authorList>
            <person name="Kyrpides N.C."/>
            <person name="Woyke T."/>
            <person name="Eisen J.A."/>
            <person name="Garrity G."/>
            <person name="Lilburn T.G."/>
            <person name="Beck B.J."/>
            <person name="Whitman W.B."/>
            <person name="Hugenholtz P."/>
            <person name="Klenk H.P."/>
        </authorList>
    </citation>
    <scope>NUCLEOTIDE SEQUENCE [LARGE SCALE GENOMIC DNA]</scope>
    <source>
        <strain evidence="1 2">DSM 45044</strain>
    </source>
</reference>
<dbReference type="Gene3D" id="1.10.150.240">
    <property type="entry name" value="Putative phosphatase, domain 2"/>
    <property type="match status" value="1"/>
</dbReference>
<proteinExistence type="predicted"/>
<accession>A0A562V2K1</accession>
<keyword evidence="2" id="KW-1185">Reference proteome</keyword>
<protein>
    <submittedName>
        <fullName evidence="1">Phosphoglycolate phosphatase</fullName>
    </submittedName>
</protein>
<dbReference type="AlphaFoldDB" id="A0A562V2K1"/>
<organism evidence="1 2">
    <name type="scientific">Stackebrandtia albiflava</name>
    <dbReference type="NCBI Taxonomy" id="406432"/>
    <lineage>
        <taxon>Bacteria</taxon>
        <taxon>Bacillati</taxon>
        <taxon>Actinomycetota</taxon>
        <taxon>Actinomycetes</taxon>
        <taxon>Glycomycetales</taxon>
        <taxon>Glycomycetaceae</taxon>
        <taxon>Stackebrandtia</taxon>
    </lineage>
</organism>
<dbReference type="GO" id="GO:0008967">
    <property type="term" value="F:phosphoglycolate phosphatase activity"/>
    <property type="evidence" value="ECO:0007669"/>
    <property type="project" value="TreeGrafter"/>
</dbReference>
<comment type="caution">
    <text evidence="1">The sequence shown here is derived from an EMBL/GenBank/DDBJ whole genome shotgun (WGS) entry which is preliminary data.</text>
</comment>
<dbReference type="Pfam" id="PF13419">
    <property type="entry name" value="HAD_2"/>
    <property type="match status" value="1"/>
</dbReference>
<dbReference type="PANTHER" id="PTHR43434">
    <property type="entry name" value="PHOSPHOGLYCOLATE PHOSPHATASE"/>
    <property type="match status" value="1"/>
</dbReference>
<dbReference type="SUPFAM" id="SSF56784">
    <property type="entry name" value="HAD-like"/>
    <property type="match status" value="1"/>
</dbReference>
<evidence type="ECO:0000313" key="2">
    <source>
        <dbReference type="Proteomes" id="UP000321617"/>
    </source>
</evidence>
<dbReference type="EMBL" id="VLLL01000006">
    <property type="protein sequence ID" value="TWJ12052.1"/>
    <property type="molecule type" value="Genomic_DNA"/>
</dbReference>
<evidence type="ECO:0000313" key="1">
    <source>
        <dbReference type="EMBL" id="TWJ12052.1"/>
    </source>
</evidence>
<dbReference type="InterPro" id="IPR050155">
    <property type="entry name" value="HAD-like_hydrolase_sf"/>
</dbReference>
<name>A0A562V2K1_9ACTN</name>
<dbReference type="InterPro" id="IPR023214">
    <property type="entry name" value="HAD_sf"/>
</dbReference>
<dbReference type="Proteomes" id="UP000321617">
    <property type="component" value="Unassembled WGS sequence"/>
</dbReference>
<gene>
    <name evidence="1" type="ORF">LX16_2799</name>
</gene>
<dbReference type="InterPro" id="IPR041492">
    <property type="entry name" value="HAD_2"/>
</dbReference>
<dbReference type="Gene3D" id="3.40.50.1000">
    <property type="entry name" value="HAD superfamily/HAD-like"/>
    <property type="match status" value="1"/>
</dbReference>
<dbReference type="GO" id="GO:0005829">
    <property type="term" value="C:cytosol"/>
    <property type="evidence" value="ECO:0007669"/>
    <property type="project" value="TreeGrafter"/>
</dbReference>
<sequence>MPHTGLVVGFDLDMTLFDTRPAIAATLAAAAAELRVGFDVDLFLKELGPPLDMLVGRQLPAERVDAFVAKYREIYHLHGLPVTVLLPGARESLASVAAAGGTSIVITGKNDRDAGLHVDAERLEVTHVIGFAWAEGKTAALRKHGARVYVGDHPADVAAARAADALAVAVTTGSHGPDSFGDADVVLSSLSEFPEWLASRTW</sequence>